<comment type="catalytic activity">
    <reaction evidence="4">
        <text>L-glutaminyl-[ribosomal protein uL3] + S-adenosyl-L-methionine = N(5)-methyl-L-glutaminyl-[ribosomal protein uL3] + S-adenosyl-L-homocysteine + H(+)</text>
        <dbReference type="Rhea" id="RHEA:45020"/>
        <dbReference type="Rhea" id="RHEA-COMP:11063"/>
        <dbReference type="Rhea" id="RHEA-COMP:11064"/>
        <dbReference type="ChEBI" id="CHEBI:15378"/>
        <dbReference type="ChEBI" id="CHEBI:30011"/>
        <dbReference type="ChEBI" id="CHEBI:57856"/>
        <dbReference type="ChEBI" id="CHEBI:59789"/>
        <dbReference type="ChEBI" id="CHEBI:61891"/>
        <dbReference type="EC" id="2.1.1.298"/>
    </reaction>
</comment>
<evidence type="ECO:0000313" key="7">
    <source>
        <dbReference type="Proteomes" id="UP000294289"/>
    </source>
</evidence>
<proteinExistence type="inferred from homology"/>
<evidence type="ECO:0000256" key="1">
    <source>
        <dbReference type="ARBA" id="ARBA00022603"/>
    </source>
</evidence>
<dbReference type="GO" id="GO:0036009">
    <property type="term" value="F:protein-glutamine N-methyltransferase activity"/>
    <property type="evidence" value="ECO:0007669"/>
    <property type="project" value="UniProtKB-UniRule"/>
</dbReference>
<dbReference type="InterPro" id="IPR007848">
    <property type="entry name" value="Small_mtfrase_dom"/>
</dbReference>
<comment type="similarity">
    <text evidence="4">Belongs to the protein N5-glutamine methyltransferase family. PrmB subfamily.</text>
</comment>
<dbReference type="SUPFAM" id="SSF53335">
    <property type="entry name" value="S-adenosyl-L-methionine-dependent methyltransferases"/>
    <property type="match status" value="1"/>
</dbReference>
<dbReference type="Gene3D" id="3.40.50.150">
    <property type="entry name" value="Vaccinia Virus protein VP39"/>
    <property type="match status" value="1"/>
</dbReference>
<dbReference type="PANTHER" id="PTHR47806:SF1">
    <property type="entry name" value="RIBOSOMAL PROTEIN UL3 GLUTAMINE METHYLTRANSFERASE"/>
    <property type="match status" value="1"/>
</dbReference>
<dbReference type="GO" id="GO:0005829">
    <property type="term" value="C:cytosol"/>
    <property type="evidence" value="ECO:0007669"/>
    <property type="project" value="TreeGrafter"/>
</dbReference>
<dbReference type="NCBIfam" id="TIGR03533">
    <property type="entry name" value="L3_gln_methyl"/>
    <property type="match status" value="1"/>
</dbReference>
<organism evidence="6 7">
    <name type="scientific">Candidatus Erwinia haradaeae</name>
    <dbReference type="NCBI Taxonomy" id="1922217"/>
    <lineage>
        <taxon>Bacteria</taxon>
        <taxon>Pseudomonadati</taxon>
        <taxon>Pseudomonadota</taxon>
        <taxon>Gammaproteobacteria</taxon>
        <taxon>Enterobacterales</taxon>
        <taxon>Erwiniaceae</taxon>
        <taxon>Erwinia</taxon>
    </lineage>
</organism>
<dbReference type="InterPro" id="IPR004556">
    <property type="entry name" value="HemK-like"/>
</dbReference>
<name>A0A803FSU5_9GAMM</name>
<dbReference type="InterPro" id="IPR029063">
    <property type="entry name" value="SAM-dependent_MTases_sf"/>
</dbReference>
<dbReference type="AlphaFoldDB" id="A0A803FSU5"/>
<feature type="domain" description="Methyltransferase small" evidence="5">
    <location>
        <begin position="132"/>
        <end position="215"/>
    </location>
</feature>
<dbReference type="HAMAP" id="MF_02125">
    <property type="entry name" value="L3_methyltr_PrmB"/>
    <property type="match status" value="1"/>
</dbReference>
<keyword evidence="1 4" id="KW-0489">Methyltransferase</keyword>
<evidence type="ECO:0000313" key="6">
    <source>
        <dbReference type="EMBL" id="VFP87169.1"/>
    </source>
</evidence>
<dbReference type="GO" id="GO:0005840">
    <property type="term" value="C:ribosome"/>
    <property type="evidence" value="ECO:0007669"/>
    <property type="project" value="UniProtKB-KW"/>
</dbReference>
<evidence type="ECO:0000256" key="2">
    <source>
        <dbReference type="ARBA" id="ARBA00022679"/>
    </source>
</evidence>
<dbReference type="NCBIfam" id="TIGR00536">
    <property type="entry name" value="hemK_fam"/>
    <property type="match status" value="1"/>
</dbReference>
<dbReference type="GO" id="GO:0032259">
    <property type="term" value="P:methylation"/>
    <property type="evidence" value="ECO:0007669"/>
    <property type="project" value="UniProtKB-KW"/>
</dbReference>
<dbReference type="InterPro" id="IPR017127">
    <property type="entry name" value="Ribosome_uL3_MTase"/>
</dbReference>
<keyword evidence="3 4" id="KW-0949">S-adenosyl-L-methionine</keyword>
<comment type="function">
    <text evidence="4">Methylates ribosomal protein uL3 on a specific glutamine residue.</text>
</comment>
<dbReference type="PIRSF" id="PIRSF037167">
    <property type="entry name" value="Mtase_YfcB_prd"/>
    <property type="match status" value="1"/>
</dbReference>
<dbReference type="RefSeq" id="WP_157990758.1">
    <property type="nucleotide sequence ID" value="NZ_LR217737.1"/>
</dbReference>
<accession>A0A803FSU5</accession>
<dbReference type="PANTHER" id="PTHR47806">
    <property type="entry name" value="50S RIBOSOMAL PROTEIN L3 GLUTAMINE METHYLTRANSFERASE"/>
    <property type="match status" value="1"/>
</dbReference>
<evidence type="ECO:0000256" key="3">
    <source>
        <dbReference type="ARBA" id="ARBA00022691"/>
    </source>
</evidence>
<keyword evidence="6" id="KW-0687">Ribonucleoprotein</keyword>
<keyword evidence="2 4" id="KW-0808">Transferase</keyword>
<dbReference type="OrthoDB" id="9800643at2"/>
<gene>
    <name evidence="4 6" type="primary">prmB</name>
    <name evidence="6" type="ORF">ERCIPICE3303_038</name>
</gene>
<reference evidence="6 7" key="1">
    <citation type="submission" date="2019-02" db="EMBL/GenBank/DDBJ databases">
        <authorList>
            <person name="Manzano-Marin A."/>
            <person name="Manzano-Marin A."/>
        </authorList>
    </citation>
    <scope>NUCLEOTIDE SEQUENCE [LARGE SCALE GENOMIC DNA]</scope>
    <source>
        <strain evidence="6 7">ErCipiceae</strain>
    </source>
</reference>
<dbReference type="Pfam" id="PF05175">
    <property type="entry name" value="MTS"/>
    <property type="match status" value="1"/>
</dbReference>
<dbReference type="EC" id="2.1.1.298" evidence="4"/>
<evidence type="ECO:0000259" key="5">
    <source>
        <dbReference type="Pfam" id="PF05175"/>
    </source>
</evidence>
<dbReference type="Proteomes" id="UP000294289">
    <property type="component" value="Chromosome"/>
</dbReference>
<dbReference type="InterPro" id="IPR002052">
    <property type="entry name" value="DNA_methylase_N6_adenine_CS"/>
</dbReference>
<dbReference type="FunFam" id="1.10.8.10:FF:000022">
    <property type="entry name" value="50S ribosomal protein L3 glutamine methyltransferase"/>
    <property type="match status" value="1"/>
</dbReference>
<protein>
    <recommendedName>
        <fullName evidence="4">Ribosomal protein uL3 glutamine methyltransferase</fullName>
        <shortName evidence="4">uL3 MTase</shortName>
        <ecNumber evidence="4">2.1.1.298</ecNumber>
    </recommendedName>
    <alternativeName>
        <fullName evidence="4">N5-glutamine methyltransferase PrmB</fullName>
    </alternativeName>
</protein>
<dbReference type="EMBL" id="LR217737">
    <property type="protein sequence ID" value="VFP87169.1"/>
    <property type="molecule type" value="Genomic_DNA"/>
</dbReference>
<dbReference type="GO" id="GO:0003676">
    <property type="term" value="F:nucleic acid binding"/>
    <property type="evidence" value="ECO:0007669"/>
    <property type="project" value="InterPro"/>
</dbReference>
<evidence type="ECO:0000256" key="4">
    <source>
        <dbReference type="HAMAP-Rule" id="MF_02125"/>
    </source>
</evidence>
<sequence length="310" mass="35241">MEQVFFNEAAQDLKTIHDLLRWSVTCFSAANLWYGHGTDNAWDEAVQLVFPALYLPIDSQRDMCSGRLTYSERKRVIKLIQRRINERIPVSYLTNKSWFCGQEFYVDKRVVIPRSPIGELISQEFAGLISDKPQKILDMCTGSGCIAISCSLVFPESKIDAVDISEDALAITKKNICRHGVKKNVTPILSDLFSNMPHKHYDLIIANPPYVNVKDLKSLPHEYLHEPRLGLITGDNSLTLVLRILGSLKDYLAFHGIFICEVGNSMSDLITQFPDIPFTWIEFDQGGDGVFMMTKEQIIDMINLYPIFNV</sequence>
<dbReference type="CDD" id="cd02440">
    <property type="entry name" value="AdoMet_MTases"/>
    <property type="match status" value="1"/>
</dbReference>
<dbReference type="PROSITE" id="PS00092">
    <property type="entry name" value="N6_MTASE"/>
    <property type="match status" value="1"/>
</dbReference>
<keyword evidence="6" id="KW-0689">Ribosomal protein</keyword>